<dbReference type="SUPFAM" id="SSF102114">
    <property type="entry name" value="Radical SAM enzymes"/>
    <property type="match status" value="1"/>
</dbReference>
<dbReference type="SFLD" id="SFLDF00275">
    <property type="entry name" value="adenosine_C2_methyltransferase"/>
    <property type="match status" value="1"/>
</dbReference>
<feature type="active site" description="Proton acceptor" evidence="12">
    <location>
        <position position="91"/>
    </location>
</feature>
<dbReference type="InterPro" id="IPR048641">
    <property type="entry name" value="RlmN_N"/>
</dbReference>
<evidence type="ECO:0000313" key="14">
    <source>
        <dbReference type="EMBL" id="THG36548.1"/>
    </source>
</evidence>
<comment type="subcellular location">
    <subcellularLocation>
        <location evidence="1 12">Cytoplasm</location>
    </subcellularLocation>
</comment>
<dbReference type="InterPro" id="IPR058240">
    <property type="entry name" value="rSAM_sf"/>
</dbReference>
<keyword evidence="8 12" id="KW-0819">tRNA processing</keyword>
<keyword evidence="6 12" id="KW-0808">Transferase</keyword>
<comment type="miscellaneous">
    <text evidence="12">Reaction proceeds by a ping-pong mechanism involving intermediate methylation of a conserved cysteine residue.</text>
</comment>
<keyword evidence="5 12" id="KW-0489">Methyltransferase</keyword>
<dbReference type="GO" id="GO:0046872">
    <property type="term" value="F:metal ion binding"/>
    <property type="evidence" value="ECO:0007669"/>
    <property type="project" value="UniProtKB-KW"/>
</dbReference>
<comment type="similarity">
    <text evidence="12">Belongs to the radical SAM superfamily. RlmN family.</text>
</comment>
<feature type="binding site" evidence="12">
    <location>
        <position position="295"/>
    </location>
    <ligand>
        <name>S-adenosyl-L-methionine</name>
        <dbReference type="ChEBI" id="CHEBI:59789"/>
    </ligand>
</feature>
<evidence type="ECO:0000256" key="9">
    <source>
        <dbReference type="ARBA" id="ARBA00022723"/>
    </source>
</evidence>
<evidence type="ECO:0000259" key="13">
    <source>
        <dbReference type="PROSITE" id="PS51918"/>
    </source>
</evidence>
<dbReference type="Pfam" id="PF04055">
    <property type="entry name" value="Radical_SAM"/>
    <property type="match status" value="1"/>
</dbReference>
<keyword evidence="4 12" id="KW-0698">rRNA processing</keyword>
<dbReference type="PIRSF" id="PIRSF006004">
    <property type="entry name" value="CHP00048"/>
    <property type="match status" value="1"/>
</dbReference>
<keyword evidence="3 12" id="KW-0963">Cytoplasm</keyword>
<dbReference type="GO" id="GO:0070040">
    <property type="term" value="F:rRNA (adenine(2503)-C2-)-methyltransferase activity"/>
    <property type="evidence" value="ECO:0007669"/>
    <property type="project" value="UniProtKB-UniRule"/>
</dbReference>
<dbReference type="Gene3D" id="3.20.20.70">
    <property type="entry name" value="Aldolase class I"/>
    <property type="match status" value="1"/>
</dbReference>
<proteinExistence type="inferred from homology"/>
<evidence type="ECO:0000256" key="3">
    <source>
        <dbReference type="ARBA" id="ARBA00022490"/>
    </source>
</evidence>
<keyword evidence="9 12" id="KW-0479">Metal-binding</keyword>
<dbReference type="InterPro" id="IPR040072">
    <property type="entry name" value="Methyltransferase_A"/>
</dbReference>
<dbReference type="GO" id="GO:0051539">
    <property type="term" value="F:4 iron, 4 sulfur cluster binding"/>
    <property type="evidence" value="ECO:0007669"/>
    <property type="project" value="UniProtKB-UniRule"/>
</dbReference>
<keyword evidence="7 12" id="KW-0949">S-adenosyl-L-methionine</keyword>
<name>A0A4S4G1A1_9ACTN</name>
<dbReference type="SFLD" id="SFLDG01062">
    <property type="entry name" value="methyltransferase_(Class_A)"/>
    <property type="match status" value="1"/>
</dbReference>
<evidence type="ECO:0000256" key="2">
    <source>
        <dbReference type="ARBA" id="ARBA00022485"/>
    </source>
</evidence>
<accession>A0A4S4G1A1</accession>
<comment type="caution">
    <text evidence="14">The sequence shown here is derived from an EMBL/GenBank/DDBJ whole genome shotgun (WGS) entry which is preliminary data.</text>
</comment>
<dbReference type="GO" id="GO:0030488">
    <property type="term" value="P:tRNA methylation"/>
    <property type="evidence" value="ECO:0007669"/>
    <property type="project" value="UniProtKB-UniRule"/>
</dbReference>
<evidence type="ECO:0000256" key="11">
    <source>
        <dbReference type="ARBA" id="ARBA00023014"/>
    </source>
</evidence>
<evidence type="ECO:0000256" key="8">
    <source>
        <dbReference type="ARBA" id="ARBA00022694"/>
    </source>
</evidence>
<dbReference type="PROSITE" id="PS51918">
    <property type="entry name" value="RADICAL_SAM"/>
    <property type="match status" value="1"/>
</dbReference>
<feature type="domain" description="Radical SAM core" evidence="13">
    <location>
        <begin position="103"/>
        <end position="333"/>
    </location>
</feature>
<dbReference type="GO" id="GO:0000049">
    <property type="term" value="F:tRNA binding"/>
    <property type="evidence" value="ECO:0007669"/>
    <property type="project" value="UniProtKB-UniRule"/>
</dbReference>
<keyword evidence="10 12" id="KW-0408">Iron</keyword>
<feature type="binding site" evidence="12">
    <location>
        <position position="121"/>
    </location>
    <ligand>
        <name>[4Fe-4S] cluster</name>
        <dbReference type="ChEBI" id="CHEBI:49883"/>
        <note>4Fe-4S-S-AdoMet</note>
    </ligand>
</feature>
<evidence type="ECO:0000256" key="7">
    <source>
        <dbReference type="ARBA" id="ARBA00022691"/>
    </source>
</evidence>
<dbReference type="GO" id="GO:0002935">
    <property type="term" value="F:tRNA (adenine(37)-C2)-methyltransferase activity"/>
    <property type="evidence" value="ECO:0007669"/>
    <property type="project" value="UniProtKB-UniRule"/>
</dbReference>
<comment type="catalytic activity">
    <reaction evidence="12">
        <text>adenosine(37) in tRNA + 2 reduced [2Fe-2S]-[ferredoxin] + 2 S-adenosyl-L-methionine = 2-methyladenosine(37) in tRNA + 5'-deoxyadenosine + L-methionine + 2 oxidized [2Fe-2S]-[ferredoxin] + S-adenosyl-L-homocysteine</text>
        <dbReference type="Rhea" id="RHEA:43332"/>
        <dbReference type="Rhea" id="RHEA-COMP:10000"/>
        <dbReference type="Rhea" id="RHEA-COMP:10001"/>
        <dbReference type="Rhea" id="RHEA-COMP:10162"/>
        <dbReference type="Rhea" id="RHEA-COMP:10485"/>
        <dbReference type="ChEBI" id="CHEBI:17319"/>
        <dbReference type="ChEBI" id="CHEBI:33737"/>
        <dbReference type="ChEBI" id="CHEBI:33738"/>
        <dbReference type="ChEBI" id="CHEBI:57844"/>
        <dbReference type="ChEBI" id="CHEBI:57856"/>
        <dbReference type="ChEBI" id="CHEBI:59789"/>
        <dbReference type="ChEBI" id="CHEBI:74411"/>
        <dbReference type="ChEBI" id="CHEBI:74497"/>
        <dbReference type="EC" id="2.1.1.192"/>
    </reaction>
</comment>
<dbReference type="AlphaFoldDB" id="A0A4S4G1A1"/>
<dbReference type="FunFam" id="3.20.20.70:FF:000014">
    <property type="entry name" value="Probable dual-specificity RNA methyltransferase RlmN"/>
    <property type="match status" value="1"/>
</dbReference>
<dbReference type="Pfam" id="PF21016">
    <property type="entry name" value="RlmN_N"/>
    <property type="match status" value="1"/>
</dbReference>
<comment type="caution">
    <text evidence="12">Lacks conserved residue(s) required for the propagation of feature annotation.</text>
</comment>
<evidence type="ECO:0000256" key="12">
    <source>
        <dbReference type="HAMAP-Rule" id="MF_01849"/>
    </source>
</evidence>
<comment type="catalytic activity">
    <reaction evidence="12">
        <text>adenosine(2503) in 23S rRNA + 2 reduced [2Fe-2S]-[ferredoxin] + 2 S-adenosyl-L-methionine = 2-methyladenosine(2503) in 23S rRNA + 5'-deoxyadenosine + L-methionine + 2 oxidized [2Fe-2S]-[ferredoxin] + S-adenosyl-L-homocysteine</text>
        <dbReference type="Rhea" id="RHEA:42916"/>
        <dbReference type="Rhea" id="RHEA-COMP:10000"/>
        <dbReference type="Rhea" id="RHEA-COMP:10001"/>
        <dbReference type="Rhea" id="RHEA-COMP:10152"/>
        <dbReference type="Rhea" id="RHEA-COMP:10282"/>
        <dbReference type="ChEBI" id="CHEBI:17319"/>
        <dbReference type="ChEBI" id="CHEBI:33737"/>
        <dbReference type="ChEBI" id="CHEBI:33738"/>
        <dbReference type="ChEBI" id="CHEBI:57844"/>
        <dbReference type="ChEBI" id="CHEBI:57856"/>
        <dbReference type="ChEBI" id="CHEBI:59789"/>
        <dbReference type="ChEBI" id="CHEBI:74411"/>
        <dbReference type="ChEBI" id="CHEBI:74497"/>
        <dbReference type="EC" id="2.1.1.192"/>
    </reaction>
</comment>
<dbReference type="Proteomes" id="UP000308978">
    <property type="component" value="Unassembled WGS sequence"/>
</dbReference>
<dbReference type="InterPro" id="IPR013785">
    <property type="entry name" value="Aldolase_TIM"/>
</dbReference>
<dbReference type="PANTHER" id="PTHR30544">
    <property type="entry name" value="23S RRNA METHYLTRANSFERASE"/>
    <property type="match status" value="1"/>
</dbReference>
<dbReference type="Gene3D" id="1.10.150.530">
    <property type="match status" value="1"/>
</dbReference>
<protein>
    <recommendedName>
        <fullName evidence="12">Probable dual-specificity RNA methyltransferase RlmN</fullName>
        <ecNumber evidence="12">2.1.1.192</ecNumber>
    </recommendedName>
    <alternativeName>
        <fullName evidence="12">23S rRNA (adenine(2503)-C(2))-methyltransferase</fullName>
    </alternativeName>
    <alternativeName>
        <fullName evidence="12">23S rRNA m2A2503 methyltransferase</fullName>
    </alternativeName>
    <alternativeName>
        <fullName evidence="12">Ribosomal RNA large subunit methyltransferase N</fullName>
    </alternativeName>
    <alternativeName>
        <fullName evidence="12">tRNA (adenine(37)-C(2))-methyltransferase</fullName>
    </alternativeName>
    <alternativeName>
        <fullName evidence="12">tRNA m2A37 methyltransferase</fullName>
    </alternativeName>
</protein>
<comment type="cofactor">
    <cofactor evidence="12">
        <name>[4Fe-4S] cluster</name>
        <dbReference type="ChEBI" id="CHEBI:49883"/>
    </cofactor>
    <text evidence="12">Binds 1 [4Fe-4S] cluster. The cluster is coordinated with 3 cysteines and an exchangeable S-adenosyl-L-methionine.</text>
</comment>
<dbReference type="InterPro" id="IPR027492">
    <property type="entry name" value="RNA_MTrfase_RlmN"/>
</dbReference>
<gene>
    <name evidence="12 14" type="primary">rlmN</name>
    <name evidence="14" type="ORF">E5986_09450</name>
</gene>
<comment type="function">
    <text evidence="12">Specifically methylates position 2 of adenine 2503 in 23S rRNA and position 2 of adenine 37 in tRNAs.</text>
</comment>
<feature type="binding site" evidence="12">
    <location>
        <position position="117"/>
    </location>
    <ligand>
        <name>[4Fe-4S] cluster</name>
        <dbReference type="ChEBI" id="CHEBI:49883"/>
        <note>4Fe-4S-S-AdoMet</note>
    </ligand>
</feature>
<dbReference type="EC" id="2.1.1.192" evidence="12"/>
<feature type="active site" description="S-methylcysteine intermediate" evidence="12">
    <location>
        <position position="338"/>
    </location>
</feature>
<reference evidence="14 15" key="1">
    <citation type="submission" date="2019-04" db="EMBL/GenBank/DDBJ databases">
        <title>Microbes associate with the intestines of laboratory mice.</title>
        <authorList>
            <person name="Navarre W."/>
            <person name="Wong E."/>
            <person name="Huang K.C."/>
            <person name="Tropini C."/>
            <person name="Ng K."/>
            <person name="Yu B."/>
        </authorList>
    </citation>
    <scope>NUCLEOTIDE SEQUENCE [LARGE SCALE GENOMIC DNA]</scope>
    <source>
        <strain evidence="14 15">NM80_B27</strain>
    </source>
</reference>
<dbReference type="RefSeq" id="WP_136435378.1">
    <property type="nucleotide sequence ID" value="NZ_SSTJ01000014.1"/>
</dbReference>
<dbReference type="PANTHER" id="PTHR30544:SF5">
    <property type="entry name" value="RADICAL SAM CORE DOMAIN-CONTAINING PROTEIN"/>
    <property type="match status" value="1"/>
</dbReference>
<organism evidence="14 15">
    <name type="scientific">Adlercreutzia caecimuris</name>
    <dbReference type="NCBI Taxonomy" id="671266"/>
    <lineage>
        <taxon>Bacteria</taxon>
        <taxon>Bacillati</taxon>
        <taxon>Actinomycetota</taxon>
        <taxon>Coriobacteriia</taxon>
        <taxon>Eggerthellales</taxon>
        <taxon>Eggerthellaceae</taxon>
        <taxon>Adlercreutzia</taxon>
    </lineage>
</organism>
<evidence type="ECO:0000256" key="5">
    <source>
        <dbReference type="ARBA" id="ARBA00022603"/>
    </source>
</evidence>
<feature type="binding site" evidence="12">
    <location>
        <position position="124"/>
    </location>
    <ligand>
        <name>[4Fe-4S] cluster</name>
        <dbReference type="ChEBI" id="CHEBI:49883"/>
        <note>4Fe-4S-S-AdoMet</note>
    </ligand>
</feature>
<dbReference type="GO" id="GO:0019843">
    <property type="term" value="F:rRNA binding"/>
    <property type="evidence" value="ECO:0007669"/>
    <property type="project" value="UniProtKB-UniRule"/>
</dbReference>
<keyword evidence="2 12" id="KW-0004">4Fe-4S</keyword>
<evidence type="ECO:0000256" key="6">
    <source>
        <dbReference type="ARBA" id="ARBA00022679"/>
    </source>
</evidence>
<dbReference type="CDD" id="cd01335">
    <property type="entry name" value="Radical_SAM"/>
    <property type="match status" value="1"/>
</dbReference>
<dbReference type="GO" id="GO:0005737">
    <property type="term" value="C:cytoplasm"/>
    <property type="evidence" value="ECO:0007669"/>
    <property type="project" value="UniProtKB-SubCell"/>
</dbReference>
<keyword evidence="12" id="KW-1015">Disulfide bond</keyword>
<dbReference type="HAMAP" id="MF_01849">
    <property type="entry name" value="RNA_methyltr_RlmN"/>
    <property type="match status" value="1"/>
</dbReference>
<feature type="binding site" evidence="12">
    <location>
        <position position="196"/>
    </location>
    <ligand>
        <name>S-adenosyl-L-methionine</name>
        <dbReference type="ChEBI" id="CHEBI:59789"/>
    </ligand>
</feature>
<feature type="binding site" evidence="12">
    <location>
        <begin position="164"/>
        <end position="165"/>
    </location>
    <ligand>
        <name>S-adenosyl-L-methionine</name>
        <dbReference type="ChEBI" id="CHEBI:59789"/>
    </ligand>
</feature>
<evidence type="ECO:0000256" key="1">
    <source>
        <dbReference type="ARBA" id="ARBA00004496"/>
    </source>
</evidence>
<evidence type="ECO:0000256" key="4">
    <source>
        <dbReference type="ARBA" id="ARBA00022552"/>
    </source>
</evidence>
<dbReference type="SFLD" id="SFLDS00029">
    <property type="entry name" value="Radical_SAM"/>
    <property type="match status" value="1"/>
</dbReference>
<keyword evidence="11 12" id="KW-0411">Iron-sulfur</keyword>
<dbReference type="EMBL" id="SSTJ01000014">
    <property type="protein sequence ID" value="THG36548.1"/>
    <property type="molecule type" value="Genomic_DNA"/>
</dbReference>
<dbReference type="InterPro" id="IPR007197">
    <property type="entry name" value="rSAM"/>
</dbReference>
<dbReference type="InterPro" id="IPR004383">
    <property type="entry name" value="rRNA_lsu_MTrfase_RlmN/Cfr"/>
</dbReference>
<feature type="binding site" evidence="12">
    <location>
        <begin position="219"/>
        <end position="221"/>
    </location>
    <ligand>
        <name>S-adenosyl-L-methionine</name>
        <dbReference type="ChEBI" id="CHEBI:59789"/>
    </ligand>
</feature>
<sequence>MNNQLIKLSVDELTTLMETWGFPRFRAKQVYKWIHKHHCPSVDAMTNVPRAVRDKLAQAFPSQGLSVFDRQISADGTRKYVLRLEDGLLVETVGMPVFKESDLLSRLTVCVSSQVGCPMACSFCATGKEGLGRNLSASEIIQQVSLVQKDFDARVSNVVVMGQGEPFLNYEEVIDALKLMNASDNLNIGARHITISTCGLIDGIHRLSLEHEQFTLAVSLHSAVQETRDQLMPRVSQQPLPLLKKALESYIEKTRRRVSLEYLLIQKVNDSEADLQALIRFCSGLLCHVNLLPMNAVEGAPYQPSSMQTIGHWTNELERHSIEVSMRKSRGSDIAGACGQLKNKLVSRETSHDIQVM</sequence>
<dbReference type="NCBIfam" id="TIGR00048">
    <property type="entry name" value="rRNA_mod_RlmN"/>
    <property type="match status" value="1"/>
</dbReference>
<dbReference type="GO" id="GO:0070475">
    <property type="term" value="P:rRNA base methylation"/>
    <property type="evidence" value="ECO:0007669"/>
    <property type="project" value="UniProtKB-UniRule"/>
</dbReference>
<evidence type="ECO:0000256" key="10">
    <source>
        <dbReference type="ARBA" id="ARBA00023004"/>
    </source>
</evidence>
<evidence type="ECO:0000313" key="15">
    <source>
        <dbReference type="Proteomes" id="UP000308978"/>
    </source>
</evidence>